<evidence type="ECO:0000313" key="3">
    <source>
        <dbReference type="Proteomes" id="UP000076420"/>
    </source>
</evidence>
<dbReference type="InterPro" id="IPR000477">
    <property type="entry name" value="RT_dom"/>
</dbReference>
<dbReference type="AlphaFoldDB" id="A0A2C9LA87"/>
<dbReference type="VEuPathDB" id="VectorBase:BGLAX_040110"/>
<dbReference type="Pfam" id="PF00078">
    <property type="entry name" value="RVT_1"/>
    <property type="match status" value="1"/>
</dbReference>
<protein>
    <recommendedName>
        <fullName evidence="1">Reverse transcriptase domain-containing protein</fullName>
    </recommendedName>
</protein>
<proteinExistence type="predicted"/>
<dbReference type="PANTHER" id="PTHR19446">
    <property type="entry name" value="REVERSE TRANSCRIPTASES"/>
    <property type="match status" value="1"/>
</dbReference>
<name>A0A2C9LA87_BIOGL</name>
<evidence type="ECO:0000259" key="1">
    <source>
        <dbReference type="Pfam" id="PF00078"/>
    </source>
</evidence>
<reference evidence="2" key="1">
    <citation type="submission" date="2020-05" db="UniProtKB">
        <authorList>
            <consortium name="EnsemblMetazoa"/>
        </authorList>
    </citation>
    <scope>IDENTIFICATION</scope>
    <source>
        <strain evidence="2">BB02</strain>
    </source>
</reference>
<feature type="domain" description="Reverse transcriptase" evidence="1">
    <location>
        <begin position="100"/>
        <end position="170"/>
    </location>
</feature>
<dbReference type="Proteomes" id="UP000076420">
    <property type="component" value="Unassembled WGS sequence"/>
</dbReference>
<dbReference type="VEuPathDB" id="VectorBase:BGLB028893"/>
<gene>
    <name evidence="2" type="primary">106076942</name>
</gene>
<dbReference type="KEGG" id="bgt:106076942"/>
<dbReference type="EnsemblMetazoa" id="BGLB028893-RA">
    <property type="protein sequence ID" value="BGLB028893-PA"/>
    <property type="gene ID" value="BGLB028893"/>
</dbReference>
<evidence type="ECO:0000313" key="2">
    <source>
        <dbReference type="EnsemblMetazoa" id="BGLB028893-PA"/>
    </source>
</evidence>
<sequence>MTEGRVHREPPPFSYFVPRLQLTEIYQIMWEQKKLPQEFKDTSIIHLYKRKGNRQLCDNHRGISLLCIAGKILARVILNRLQHHLETGLLPESQCGFRQDLWQIMSKFGCPNQFIPMMRLFHDDMQARVQDNGDYSKPFPVSNGVKQGCVLAPTLFSIMFTDMLKDARKHRSWLTISHRCKCIQCSETQSKDQ</sequence>
<accession>A0A2C9LA87</accession>
<organism evidence="2 3">
    <name type="scientific">Biomphalaria glabrata</name>
    <name type="common">Bloodfluke planorb</name>
    <name type="synonym">Freshwater snail</name>
    <dbReference type="NCBI Taxonomy" id="6526"/>
    <lineage>
        <taxon>Eukaryota</taxon>
        <taxon>Metazoa</taxon>
        <taxon>Spiralia</taxon>
        <taxon>Lophotrochozoa</taxon>
        <taxon>Mollusca</taxon>
        <taxon>Gastropoda</taxon>
        <taxon>Heterobranchia</taxon>
        <taxon>Euthyneura</taxon>
        <taxon>Panpulmonata</taxon>
        <taxon>Hygrophila</taxon>
        <taxon>Lymnaeoidea</taxon>
        <taxon>Planorbidae</taxon>
        <taxon>Biomphalaria</taxon>
    </lineage>
</organism>